<protein>
    <submittedName>
        <fullName evidence="1">Uncharacterized protein</fullName>
    </submittedName>
</protein>
<dbReference type="OrthoDB" id="447953at2759"/>
<organism evidence="1 2">
    <name type="scientific">Eumeta variegata</name>
    <name type="common">Bagworm moth</name>
    <name type="synonym">Eumeta japonica</name>
    <dbReference type="NCBI Taxonomy" id="151549"/>
    <lineage>
        <taxon>Eukaryota</taxon>
        <taxon>Metazoa</taxon>
        <taxon>Ecdysozoa</taxon>
        <taxon>Arthropoda</taxon>
        <taxon>Hexapoda</taxon>
        <taxon>Insecta</taxon>
        <taxon>Pterygota</taxon>
        <taxon>Neoptera</taxon>
        <taxon>Endopterygota</taxon>
        <taxon>Lepidoptera</taxon>
        <taxon>Glossata</taxon>
        <taxon>Ditrysia</taxon>
        <taxon>Tineoidea</taxon>
        <taxon>Psychidae</taxon>
        <taxon>Oiketicinae</taxon>
        <taxon>Eumeta</taxon>
    </lineage>
</organism>
<proteinExistence type="predicted"/>
<accession>A0A4C1VCW8</accession>
<dbReference type="Proteomes" id="UP000299102">
    <property type="component" value="Unassembled WGS sequence"/>
</dbReference>
<gene>
    <name evidence="1" type="ORF">EVAR_20638_1</name>
</gene>
<sequence length="175" mass="18989">MYVCFGTNRYPDIRFSCVIIMNVCVCASRITVPMPGTNLFYEDVIMWKFDVALMSVGRLEDTNSLLRILRASQTVRRDALGRCDIVPGASHVDATESSEPQGTLGSAVRIVTNIPRLLLKLCNQSATAIRKDLSSGDLLKLGKVNACSYVPGSGAFRLDFSAASKASFNSSSKVV</sequence>
<evidence type="ECO:0000313" key="2">
    <source>
        <dbReference type="Proteomes" id="UP000299102"/>
    </source>
</evidence>
<comment type="caution">
    <text evidence="1">The sequence shown here is derived from an EMBL/GenBank/DDBJ whole genome shotgun (WGS) entry which is preliminary data.</text>
</comment>
<name>A0A4C1VCW8_EUMVA</name>
<keyword evidence="2" id="KW-1185">Reference proteome</keyword>
<evidence type="ECO:0000313" key="1">
    <source>
        <dbReference type="EMBL" id="GBP35784.1"/>
    </source>
</evidence>
<dbReference type="EMBL" id="BGZK01000309">
    <property type="protein sequence ID" value="GBP35784.1"/>
    <property type="molecule type" value="Genomic_DNA"/>
</dbReference>
<dbReference type="AlphaFoldDB" id="A0A4C1VCW8"/>
<reference evidence="1 2" key="1">
    <citation type="journal article" date="2019" name="Commun. Biol.">
        <title>The bagworm genome reveals a unique fibroin gene that provides high tensile strength.</title>
        <authorList>
            <person name="Kono N."/>
            <person name="Nakamura H."/>
            <person name="Ohtoshi R."/>
            <person name="Tomita M."/>
            <person name="Numata K."/>
            <person name="Arakawa K."/>
        </authorList>
    </citation>
    <scope>NUCLEOTIDE SEQUENCE [LARGE SCALE GENOMIC DNA]</scope>
</reference>